<dbReference type="Proteomes" id="UP000051217">
    <property type="component" value="Unassembled WGS sequence"/>
</dbReference>
<feature type="compositionally biased region" description="Basic and acidic residues" evidence="1">
    <location>
        <begin position="148"/>
        <end position="157"/>
    </location>
</feature>
<sequence length="157" mass="18507">MKNNPPVQFTTQEHQQGLAYLSGQLSLDQLEDHHLQRVLKHDGTKQLFLGECKADPTIKTSQIEKLQKQLKEQQAKDDQYRKSQLAHYQPLNYKPVSPEYYLKTAFSDAIMAALYARDEDYQRQRQAQGLKEVEWEMTKKQRQHQTRNRHEDGGMHL</sequence>
<evidence type="ECO:0000313" key="3">
    <source>
        <dbReference type="Proteomes" id="UP000051217"/>
    </source>
</evidence>
<feature type="region of interest" description="Disordered" evidence="1">
    <location>
        <begin position="135"/>
        <end position="157"/>
    </location>
</feature>
<evidence type="ECO:0000256" key="1">
    <source>
        <dbReference type="SAM" id="MobiDB-lite"/>
    </source>
</evidence>
<protein>
    <submittedName>
        <fullName evidence="2">Nickase</fullName>
    </submittedName>
</protein>
<reference evidence="2 3" key="1">
    <citation type="journal article" date="2015" name="Genome Announc.">
        <title>Expanding the biotechnology potential of lactobacilli through comparative genomics of 213 strains and associated genera.</title>
        <authorList>
            <person name="Sun Z."/>
            <person name="Harris H.M."/>
            <person name="McCann A."/>
            <person name="Guo C."/>
            <person name="Argimon S."/>
            <person name="Zhang W."/>
            <person name="Yang X."/>
            <person name="Jeffery I.B."/>
            <person name="Cooney J.C."/>
            <person name="Kagawa T.F."/>
            <person name="Liu W."/>
            <person name="Song Y."/>
            <person name="Salvetti E."/>
            <person name="Wrobel A."/>
            <person name="Rasinkangas P."/>
            <person name="Parkhill J."/>
            <person name="Rea M.C."/>
            <person name="O'Sullivan O."/>
            <person name="Ritari J."/>
            <person name="Douillard F.P."/>
            <person name="Paul Ross R."/>
            <person name="Yang R."/>
            <person name="Briner A.E."/>
            <person name="Felis G.E."/>
            <person name="de Vos W.M."/>
            <person name="Barrangou R."/>
            <person name="Klaenhammer T.R."/>
            <person name="Caufield P.W."/>
            <person name="Cui Y."/>
            <person name="Zhang H."/>
            <person name="O'Toole P.W."/>
        </authorList>
    </citation>
    <scope>NUCLEOTIDE SEQUENCE [LARGE SCALE GENOMIC DNA]</scope>
    <source>
        <strain evidence="2 3">DSM 15836</strain>
    </source>
</reference>
<gene>
    <name evidence="2" type="ORF">FC65_GL001443</name>
</gene>
<comment type="caution">
    <text evidence="2">The sequence shown here is derived from an EMBL/GenBank/DDBJ whole genome shotgun (WGS) entry which is preliminary data.</text>
</comment>
<proteinExistence type="predicted"/>
<keyword evidence="3" id="KW-1185">Reference proteome</keyword>
<dbReference type="EMBL" id="AZFI01000346">
    <property type="protein sequence ID" value="KRM17625.1"/>
    <property type="molecule type" value="Genomic_DNA"/>
</dbReference>
<evidence type="ECO:0000313" key="2">
    <source>
        <dbReference type="EMBL" id="KRM17625.1"/>
    </source>
</evidence>
<name>A0ABR5PGW2_9LACO</name>
<organism evidence="2 3">
    <name type="scientific">Ligilactobacillus acidipiscis DSM 15836</name>
    <dbReference type="NCBI Taxonomy" id="1423716"/>
    <lineage>
        <taxon>Bacteria</taxon>
        <taxon>Bacillati</taxon>
        <taxon>Bacillota</taxon>
        <taxon>Bacilli</taxon>
        <taxon>Lactobacillales</taxon>
        <taxon>Lactobacillaceae</taxon>
        <taxon>Ligilactobacillus</taxon>
    </lineage>
</organism>
<accession>A0ABR5PGW2</accession>